<name>I1A4N8_9BACT</name>
<comment type="subunit">
    <text evidence="4">Part of the 50S ribosomal subunit. Contacts protein L29, and trigger factor when it is bound to the ribosome.</text>
</comment>
<evidence type="ECO:0000256" key="3">
    <source>
        <dbReference type="ARBA" id="ARBA00023274"/>
    </source>
</evidence>
<dbReference type="NCBIfam" id="NF008919">
    <property type="entry name" value="PRK12280.1-3"/>
    <property type="match status" value="1"/>
</dbReference>
<keyword evidence="2 4" id="KW-0689">Ribosomal protein</keyword>
<keyword evidence="4" id="KW-0694">RNA-binding</keyword>
<keyword evidence="3 4" id="KW-0687">Ribonucleoprotein</keyword>
<feature type="compositionally biased region" description="Basic residues" evidence="5">
    <location>
        <begin position="147"/>
        <end position="156"/>
    </location>
</feature>
<protein>
    <recommendedName>
        <fullName evidence="4">Large ribosomal subunit protein uL23</fullName>
    </recommendedName>
</protein>
<dbReference type="OrthoDB" id="9793353at2"/>
<keyword evidence="7" id="KW-1185">Reference proteome</keyword>
<dbReference type="GO" id="GO:0003735">
    <property type="term" value="F:structural constituent of ribosome"/>
    <property type="evidence" value="ECO:0007669"/>
    <property type="project" value="InterPro"/>
</dbReference>
<organism evidence="6 7">
    <name type="scientific">Mycoplasmopsis canis UFG4</name>
    <dbReference type="NCBI Taxonomy" id="1131455"/>
    <lineage>
        <taxon>Bacteria</taxon>
        <taxon>Bacillati</taxon>
        <taxon>Mycoplasmatota</taxon>
        <taxon>Mycoplasmoidales</taxon>
        <taxon>Metamycoplasmataceae</taxon>
        <taxon>Mycoplasmopsis</taxon>
    </lineage>
</organism>
<sequence length="156" mass="17521">MELTKVIKSPILTEKSDRLRSNEKNQVFTFKVDFAANKYQIKEAVETIFNVKVSSVNTIKVNKKPKNVGRFHGFTNRYKKAMVTLAEGSLNYLPSNETEAQIVSDEKAVEKKEQKAKKVSDVEAKVAKKLATKKTVATKQTTVKKQATTKRKVGGE</sequence>
<dbReference type="InterPro" id="IPR012678">
    <property type="entry name" value="Ribosomal_uL23/eL15/eS24_sf"/>
</dbReference>
<comment type="caution">
    <text evidence="6">The sequence shown here is derived from an EMBL/GenBank/DDBJ whole genome shotgun (WGS) entry which is preliminary data.</text>
</comment>
<dbReference type="InterPro" id="IPR013025">
    <property type="entry name" value="Ribosomal_uL23-like"/>
</dbReference>
<evidence type="ECO:0000256" key="5">
    <source>
        <dbReference type="SAM" id="MobiDB-lite"/>
    </source>
</evidence>
<dbReference type="PANTHER" id="PTHR11620">
    <property type="entry name" value="60S RIBOSOMAL PROTEIN L23A"/>
    <property type="match status" value="1"/>
</dbReference>
<reference evidence="6 7" key="1">
    <citation type="journal article" date="2012" name="J. Bacteriol.">
        <title>Genome annotation of five Mycoplasma canis strains.</title>
        <authorList>
            <person name="Brown D.R."/>
            <person name="May M."/>
            <person name="Michaels D.L."/>
            <person name="Barbet A.F."/>
        </authorList>
    </citation>
    <scope>NUCLEOTIDE SEQUENCE [LARGE SCALE GENOMIC DNA]</scope>
    <source>
        <strain evidence="6 7">UFG4</strain>
    </source>
</reference>
<dbReference type="AlphaFoldDB" id="I1A4N8"/>
<dbReference type="GO" id="GO:0005840">
    <property type="term" value="C:ribosome"/>
    <property type="evidence" value="ECO:0007669"/>
    <property type="project" value="UniProtKB-KW"/>
</dbReference>
<evidence type="ECO:0000313" key="7">
    <source>
        <dbReference type="Proteomes" id="UP000006229"/>
    </source>
</evidence>
<proteinExistence type="inferred from homology"/>
<dbReference type="HAMAP" id="MF_01369_B">
    <property type="entry name" value="Ribosomal_uL23_B"/>
    <property type="match status" value="1"/>
</dbReference>
<dbReference type="GO" id="GO:0019843">
    <property type="term" value="F:rRNA binding"/>
    <property type="evidence" value="ECO:0007669"/>
    <property type="project" value="UniProtKB-UniRule"/>
</dbReference>
<comment type="function">
    <text evidence="4">One of the early assembly proteins it binds 23S rRNA. One of the proteins that surrounds the polypeptide exit tunnel on the outside of the ribosome. Forms the main docking site for trigger factor binding to the ribosome.</text>
</comment>
<accession>I1A4N8</accession>
<dbReference type="SUPFAM" id="SSF54189">
    <property type="entry name" value="Ribosomal proteins S24e, L23 and L15e"/>
    <property type="match status" value="1"/>
</dbReference>
<evidence type="ECO:0000256" key="4">
    <source>
        <dbReference type="HAMAP-Rule" id="MF_01369"/>
    </source>
</evidence>
<gene>
    <name evidence="4 6" type="primary">rplW</name>
    <name evidence="6" type="ORF">MCANUFG4_03160</name>
</gene>
<dbReference type="EMBL" id="AJFU01000006">
    <property type="protein sequence ID" value="EIE41459.1"/>
    <property type="molecule type" value="Genomic_DNA"/>
</dbReference>
<dbReference type="Proteomes" id="UP000006229">
    <property type="component" value="Unassembled WGS sequence"/>
</dbReference>
<dbReference type="InterPro" id="IPR012677">
    <property type="entry name" value="Nucleotide-bd_a/b_plait_sf"/>
</dbReference>
<dbReference type="GO" id="GO:1990904">
    <property type="term" value="C:ribonucleoprotein complex"/>
    <property type="evidence" value="ECO:0007669"/>
    <property type="project" value="UniProtKB-KW"/>
</dbReference>
<comment type="similarity">
    <text evidence="1 4">Belongs to the universal ribosomal protein uL23 family.</text>
</comment>
<dbReference type="Pfam" id="PF00276">
    <property type="entry name" value="Ribosomal_L23"/>
    <property type="match status" value="1"/>
</dbReference>
<dbReference type="RefSeq" id="WP_004796033.1">
    <property type="nucleotide sequence ID" value="NZ_AJFU01000006.1"/>
</dbReference>
<evidence type="ECO:0000256" key="1">
    <source>
        <dbReference type="ARBA" id="ARBA00006700"/>
    </source>
</evidence>
<dbReference type="GO" id="GO:0006412">
    <property type="term" value="P:translation"/>
    <property type="evidence" value="ECO:0007669"/>
    <property type="project" value="UniProtKB-UniRule"/>
</dbReference>
<evidence type="ECO:0000256" key="2">
    <source>
        <dbReference type="ARBA" id="ARBA00022980"/>
    </source>
</evidence>
<dbReference type="Gene3D" id="3.30.70.330">
    <property type="match status" value="1"/>
</dbReference>
<feature type="compositionally biased region" description="Low complexity" evidence="5">
    <location>
        <begin position="137"/>
        <end position="146"/>
    </location>
</feature>
<evidence type="ECO:0000313" key="6">
    <source>
        <dbReference type="EMBL" id="EIE41459.1"/>
    </source>
</evidence>
<dbReference type="PATRIC" id="fig|1131455.3.peg.634"/>
<keyword evidence="4" id="KW-0699">rRNA-binding</keyword>
<dbReference type="NCBIfam" id="NF004363">
    <property type="entry name" value="PRK05738.2-4"/>
    <property type="match status" value="1"/>
</dbReference>
<feature type="region of interest" description="Disordered" evidence="5">
    <location>
        <begin position="137"/>
        <end position="156"/>
    </location>
</feature>